<organism evidence="1 2">
    <name type="scientific">Caerostris extrusa</name>
    <name type="common">Bark spider</name>
    <name type="synonym">Caerostris bankana</name>
    <dbReference type="NCBI Taxonomy" id="172846"/>
    <lineage>
        <taxon>Eukaryota</taxon>
        <taxon>Metazoa</taxon>
        <taxon>Ecdysozoa</taxon>
        <taxon>Arthropoda</taxon>
        <taxon>Chelicerata</taxon>
        <taxon>Arachnida</taxon>
        <taxon>Araneae</taxon>
        <taxon>Araneomorphae</taxon>
        <taxon>Entelegynae</taxon>
        <taxon>Araneoidea</taxon>
        <taxon>Araneidae</taxon>
        <taxon>Caerostris</taxon>
    </lineage>
</organism>
<dbReference type="Proteomes" id="UP001054945">
    <property type="component" value="Unassembled WGS sequence"/>
</dbReference>
<comment type="caution">
    <text evidence="1">The sequence shown here is derived from an EMBL/GenBank/DDBJ whole genome shotgun (WGS) entry which is preliminary data.</text>
</comment>
<keyword evidence="2" id="KW-1185">Reference proteome</keyword>
<sequence>MKQVIFLMSLKSIFPVLQTKSTFWLLAKQHSIITNILFLPYSSDQAEFSYTIEKHHSNITNKVNLLAFVQAAFQCVQELFKRQIVYLRLFRHPSLIQKKEK</sequence>
<gene>
    <name evidence="1" type="ORF">CEXT_677611</name>
</gene>
<dbReference type="EMBL" id="BPLR01020863">
    <property type="protein sequence ID" value="GIX83377.1"/>
    <property type="molecule type" value="Genomic_DNA"/>
</dbReference>
<evidence type="ECO:0000313" key="1">
    <source>
        <dbReference type="EMBL" id="GIX83377.1"/>
    </source>
</evidence>
<evidence type="ECO:0008006" key="3">
    <source>
        <dbReference type="Google" id="ProtNLM"/>
    </source>
</evidence>
<name>A0AAV4NEZ4_CAEEX</name>
<dbReference type="AlphaFoldDB" id="A0AAV4NEZ4"/>
<accession>A0AAV4NEZ4</accession>
<evidence type="ECO:0000313" key="2">
    <source>
        <dbReference type="Proteomes" id="UP001054945"/>
    </source>
</evidence>
<reference evidence="1 2" key="1">
    <citation type="submission" date="2021-06" db="EMBL/GenBank/DDBJ databases">
        <title>Caerostris extrusa draft genome.</title>
        <authorList>
            <person name="Kono N."/>
            <person name="Arakawa K."/>
        </authorList>
    </citation>
    <scope>NUCLEOTIDE SEQUENCE [LARGE SCALE GENOMIC DNA]</scope>
</reference>
<proteinExistence type="predicted"/>
<protein>
    <recommendedName>
        <fullName evidence="3">Ribosomal protein S10</fullName>
    </recommendedName>
</protein>